<dbReference type="AlphaFoldDB" id="A0A1J4KX38"/>
<dbReference type="EMBL" id="MLAK01000404">
    <property type="protein sequence ID" value="OHT14270.1"/>
    <property type="molecule type" value="Genomic_DNA"/>
</dbReference>
<evidence type="ECO:0000313" key="2">
    <source>
        <dbReference type="Proteomes" id="UP000179807"/>
    </source>
</evidence>
<dbReference type="Proteomes" id="UP000179807">
    <property type="component" value="Unassembled WGS sequence"/>
</dbReference>
<proteinExistence type="predicted"/>
<reference evidence="1" key="1">
    <citation type="submission" date="2016-10" db="EMBL/GenBank/DDBJ databases">
        <authorList>
            <person name="Benchimol M."/>
            <person name="Almeida L.G."/>
            <person name="Vasconcelos A.T."/>
            <person name="Perreira-Neves A."/>
            <person name="Rosa I.A."/>
            <person name="Tasca T."/>
            <person name="Bogo M.R."/>
            <person name="de Souza W."/>
        </authorList>
    </citation>
    <scope>NUCLEOTIDE SEQUENCE [LARGE SCALE GENOMIC DNA]</scope>
    <source>
        <strain evidence="1">K</strain>
    </source>
</reference>
<dbReference type="VEuPathDB" id="TrichDB:TRFO_15443"/>
<keyword evidence="2" id="KW-1185">Reference proteome</keyword>
<name>A0A1J4KX38_9EUKA</name>
<gene>
    <name evidence="1" type="ORF">TRFO_15443</name>
</gene>
<protein>
    <submittedName>
        <fullName evidence="1">Uncharacterized protein</fullName>
    </submittedName>
</protein>
<sequence length="606" mass="71869">MDANNPIDEQGYMIEPKNEENDIITKEVEMIQKKINFIVKANILSAHEIIIKFNGKLKSNYNSIFAQKFFALSPQILIEYLLNQSVSIRQQASKVYTPENSFSTYSWHNTSTINTINRYIPTLIESFENYFDRLFEFPKVLENYIPHEERNTYHSSEKYLLVYYISILQYFYQKDSQSATIEAANKVIEKIQFFDLKFDRIFADYHIIQLVSLLSKFPISVLEKCADKLFLVLAPRYLEAGNQQFGAEIKYFIEILNNVNLNSPHLMNILKNDDFYTVIEKLALSSNFLNNEFLILLKKLKTINSDDGFAVIQGIINKIIRKIIQEKQEKCFDSLKKILDEMKTNTRLLESETLVEIINIILQFYSNNADLSNIINNITHNYNHFHDLEGIQIDLSFYSRYQYKNNFVSFLKWIILHSSKSESDIEEIIHEITKFEFLESYTFAFEFYLERRDLDRIIHLLLNTVPTSMVYSLNIKIFNKMIEFYQKSDEESLRFLKSFTIELLKIPKTIQNEDYFVKNSEMMKKLFSDDEMNELLVQLEELFWESSCFAYIKRIRFLLQPGLPISPRKALEETFKKNTKITLKEVEEFLSKDFASQKTYYQKIFQ</sequence>
<comment type="caution">
    <text evidence="1">The sequence shown here is derived from an EMBL/GenBank/DDBJ whole genome shotgun (WGS) entry which is preliminary data.</text>
</comment>
<dbReference type="RefSeq" id="XP_068367406.1">
    <property type="nucleotide sequence ID" value="XM_068498382.1"/>
</dbReference>
<evidence type="ECO:0000313" key="1">
    <source>
        <dbReference type="EMBL" id="OHT14270.1"/>
    </source>
</evidence>
<accession>A0A1J4KX38</accession>
<dbReference type="GeneID" id="94833086"/>
<organism evidence="1 2">
    <name type="scientific">Tritrichomonas foetus</name>
    <dbReference type="NCBI Taxonomy" id="1144522"/>
    <lineage>
        <taxon>Eukaryota</taxon>
        <taxon>Metamonada</taxon>
        <taxon>Parabasalia</taxon>
        <taxon>Tritrichomonadida</taxon>
        <taxon>Tritrichomonadidae</taxon>
        <taxon>Tritrichomonas</taxon>
    </lineage>
</organism>